<evidence type="ECO:0000313" key="2">
    <source>
        <dbReference type="Proteomes" id="UP000077521"/>
    </source>
</evidence>
<dbReference type="InterPro" id="IPR036047">
    <property type="entry name" value="F-box-like_dom_sf"/>
</dbReference>
<dbReference type="InterPro" id="IPR001810">
    <property type="entry name" value="F-box_dom"/>
</dbReference>
<dbReference type="EMBL" id="LWDF02000017">
    <property type="protein sequence ID" value="KAE8260155.1"/>
    <property type="molecule type" value="Genomic_DNA"/>
</dbReference>
<dbReference type="Gene3D" id="1.20.1280.50">
    <property type="match status" value="1"/>
</dbReference>
<keyword evidence="2" id="KW-1185">Reference proteome</keyword>
<accession>A0A177TJ93</accession>
<dbReference type="CDD" id="cd09917">
    <property type="entry name" value="F-box_SF"/>
    <property type="match status" value="1"/>
</dbReference>
<comment type="caution">
    <text evidence="1">The sequence shown here is derived from an EMBL/GenBank/DDBJ whole genome shotgun (WGS) entry which is preliminary data.</text>
</comment>
<proteinExistence type="predicted"/>
<reference evidence="1" key="1">
    <citation type="submission" date="2016-04" db="EMBL/GenBank/DDBJ databases">
        <authorList>
            <person name="Nguyen H.D."/>
            <person name="Samba Siva P."/>
            <person name="Cullis J."/>
            <person name="Levesque C.A."/>
            <person name="Hambleton S."/>
        </authorList>
    </citation>
    <scope>NUCLEOTIDE SEQUENCE</scope>
    <source>
        <strain evidence="1">DAOMC 236416</strain>
    </source>
</reference>
<name>A0A177TJ93_9BASI</name>
<dbReference type="PROSITE" id="PS50181">
    <property type="entry name" value="FBOX"/>
    <property type="match status" value="1"/>
</dbReference>
<sequence>MKSSSTASTISSATAPSHKQATSFLDLPAELQLQVLQFCSYKTLKQLMRTCKALKIILDDSAFDRALFRPSAKPASREELRQLEMAYKEHKLIPLPGLELHPLLSTSLCVWKISKIPARRELATNPPLCKVVLVMLHKPHHSHTIEHTVSGRPITVENIKHAHHQLNKATSFPTYNGLSGGVRHVCLRSDPRPVTAALAARETVVMLVWATCSFSMSRWKKYRIRQSF</sequence>
<dbReference type="Pfam" id="PF00646">
    <property type="entry name" value="F-box"/>
    <property type="match status" value="1"/>
</dbReference>
<protein>
    <submittedName>
        <fullName evidence="1">Uncharacterized protein</fullName>
    </submittedName>
</protein>
<evidence type="ECO:0000313" key="1">
    <source>
        <dbReference type="EMBL" id="KAE8260155.1"/>
    </source>
</evidence>
<dbReference type="AlphaFoldDB" id="A0A177TJ93"/>
<dbReference type="Proteomes" id="UP000077521">
    <property type="component" value="Unassembled WGS sequence"/>
</dbReference>
<dbReference type="SUPFAM" id="SSF81383">
    <property type="entry name" value="F-box domain"/>
    <property type="match status" value="1"/>
</dbReference>
<gene>
    <name evidence="1" type="ORF">A4X13_0g525</name>
</gene>
<organism evidence="1 2">
    <name type="scientific">Tilletia indica</name>
    <dbReference type="NCBI Taxonomy" id="43049"/>
    <lineage>
        <taxon>Eukaryota</taxon>
        <taxon>Fungi</taxon>
        <taxon>Dikarya</taxon>
        <taxon>Basidiomycota</taxon>
        <taxon>Ustilaginomycotina</taxon>
        <taxon>Exobasidiomycetes</taxon>
        <taxon>Tilletiales</taxon>
        <taxon>Tilletiaceae</taxon>
        <taxon>Tilletia</taxon>
    </lineage>
</organism>
<reference evidence="1" key="2">
    <citation type="journal article" date="2019" name="IMA Fungus">
        <title>Genome sequencing and comparison of five Tilletia species to identify candidate genes for the detection of regulated species infecting wheat.</title>
        <authorList>
            <person name="Nguyen H.D.T."/>
            <person name="Sultana T."/>
            <person name="Kesanakurti P."/>
            <person name="Hambleton S."/>
        </authorList>
    </citation>
    <scope>NUCLEOTIDE SEQUENCE</scope>
    <source>
        <strain evidence="1">DAOMC 236416</strain>
    </source>
</reference>